<dbReference type="InParanoid" id="A0A061F2S6"/>
<evidence type="ECO:0000313" key="2">
    <source>
        <dbReference type="EMBL" id="EOY08824.1"/>
    </source>
</evidence>
<dbReference type="AlphaFoldDB" id="A0A061F2S6"/>
<dbReference type="Gramene" id="EOY08824">
    <property type="protein sequence ID" value="EOY08824"/>
    <property type="gene ID" value="TCM_024064"/>
</dbReference>
<accession>A0A061F2S6</accession>
<feature type="compositionally biased region" description="Basic and acidic residues" evidence="1">
    <location>
        <begin position="17"/>
        <end position="33"/>
    </location>
</feature>
<evidence type="ECO:0000313" key="3">
    <source>
        <dbReference type="Proteomes" id="UP000026915"/>
    </source>
</evidence>
<name>A0A061F2S6_THECC</name>
<reference evidence="2 3" key="1">
    <citation type="journal article" date="2013" name="Genome Biol.">
        <title>The genome sequence of the most widely cultivated cacao type and its use to identify candidate genes regulating pod color.</title>
        <authorList>
            <person name="Motamayor J.C."/>
            <person name="Mockaitis K."/>
            <person name="Schmutz J."/>
            <person name="Haiminen N."/>
            <person name="Iii D.L."/>
            <person name="Cornejo O."/>
            <person name="Findley S.D."/>
            <person name="Zheng P."/>
            <person name="Utro F."/>
            <person name="Royaert S."/>
            <person name="Saski C."/>
            <person name="Jenkins J."/>
            <person name="Podicheti R."/>
            <person name="Zhao M."/>
            <person name="Scheffler B.E."/>
            <person name="Stack J.C."/>
            <person name="Feltus F.A."/>
            <person name="Mustiga G.M."/>
            <person name="Amores F."/>
            <person name="Phillips W."/>
            <person name="Marelli J.P."/>
            <person name="May G.D."/>
            <person name="Shapiro H."/>
            <person name="Ma J."/>
            <person name="Bustamante C.D."/>
            <person name="Schnell R.J."/>
            <person name="Main D."/>
            <person name="Gilbert D."/>
            <person name="Parida L."/>
            <person name="Kuhn D.N."/>
        </authorList>
    </citation>
    <scope>NUCLEOTIDE SEQUENCE [LARGE SCALE GENOMIC DNA]</scope>
    <source>
        <strain evidence="3">cv. Matina 1-6</strain>
    </source>
</reference>
<dbReference type="EMBL" id="CM001883">
    <property type="protein sequence ID" value="EOY08824.1"/>
    <property type="molecule type" value="Genomic_DNA"/>
</dbReference>
<protein>
    <submittedName>
        <fullName evidence="2">Uncharacterized protein</fullName>
    </submittedName>
</protein>
<proteinExistence type="predicted"/>
<dbReference type="Proteomes" id="UP000026915">
    <property type="component" value="Chromosome 5"/>
</dbReference>
<feature type="region of interest" description="Disordered" evidence="1">
    <location>
        <begin position="1"/>
        <end position="53"/>
    </location>
</feature>
<organism evidence="2 3">
    <name type="scientific">Theobroma cacao</name>
    <name type="common">Cacao</name>
    <name type="synonym">Cocoa</name>
    <dbReference type="NCBI Taxonomy" id="3641"/>
    <lineage>
        <taxon>Eukaryota</taxon>
        <taxon>Viridiplantae</taxon>
        <taxon>Streptophyta</taxon>
        <taxon>Embryophyta</taxon>
        <taxon>Tracheophyta</taxon>
        <taxon>Spermatophyta</taxon>
        <taxon>Magnoliopsida</taxon>
        <taxon>eudicotyledons</taxon>
        <taxon>Gunneridae</taxon>
        <taxon>Pentapetalae</taxon>
        <taxon>rosids</taxon>
        <taxon>malvids</taxon>
        <taxon>Malvales</taxon>
        <taxon>Malvaceae</taxon>
        <taxon>Byttnerioideae</taxon>
        <taxon>Theobroma</taxon>
    </lineage>
</organism>
<evidence type="ECO:0000256" key="1">
    <source>
        <dbReference type="SAM" id="MobiDB-lite"/>
    </source>
</evidence>
<dbReference type="HOGENOM" id="CLU_173634_0_0_1"/>
<feature type="compositionally biased region" description="Basic residues" evidence="1">
    <location>
        <begin position="34"/>
        <end position="53"/>
    </location>
</feature>
<keyword evidence="3" id="KW-1185">Reference proteome</keyword>
<gene>
    <name evidence="2" type="ORF">TCM_024064</name>
</gene>
<sequence length="77" mass="8579">MHQEAQLTPPKIEQTAEEAHPDKGKATDTDPKAKKTASKGKKTMATKTKTFRRRQFVRLALASTQSSSKSIDPNLFH</sequence>